<keyword evidence="9" id="KW-1185">Reference proteome</keyword>
<dbReference type="PANTHER" id="PTHR42693:SF53">
    <property type="entry name" value="ENDO-4-O-SULFATASE"/>
    <property type="match status" value="1"/>
</dbReference>
<dbReference type="EMBL" id="SOCA01000006">
    <property type="protein sequence ID" value="TDU68162.1"/>
    <property type="molecule type" value="Genomic_DNA"/>
</dbReference>
<dbReference type="SUPFAM" id="SSF53649">
    <property type="entry name" value="Alkaline phosphatase-like"/>
    <property type="match status" value="1"/>
</dbReference>
<feature type="domain" description="Sulfatase N-terminal" evidence="7">
    <location>
        <begin position="22"/>
        <end position="334"/>
    </location>
</feature>
<sequence>MRRFLACLLLGYTSLLVAADQPNVVVIFMDDMGYADVSCFGAQGYKTPNIDRLAQEGRKFTNLHVPQPVCSASRAGLLTGCYPNRIGIHGALSPKVKHGIHADEVTLAEVAKQKGYATSAVGKWHLGHLPPFLPTRHGFDEYYGLPYSNDMWPFHPEAKPGSYPKLPMYDGEKIVDEEVTPEDQTRLTTDYTTRAVSFIERNKEKPFFLYLAHSMVHVPLFVSDQFKGKSGEGLYADVMLEVDWSVGQVMDALEKNGLKENTWIIFTSDNGPWLSYGDHAGSAGVLREGKGTVWEGGTRVTGIMRWPAKIPAGTTTDAMLMTIDILPTFAAVIGADLPKHPIDGKNIWPLIAGEKDAKNPHDVYAYYYHQNELQAVTSGDGRWKLVFPHGYRTLGDQAPAMGGKPVKYQAGKVLQPELYDLYADLSEAKNVATAYPQEVARLEAGAARIRAELGDKLSGQAHGAGSRQAGQSAQE</sequence>
<dbReference type="AlphaFoldDB" id="A0A4R7RRE6"/>
<evidence type="ECO:0000256" key="2">
    <source>
        <dbReference type="ARBA" id="ARBA00022723"/>
    </source>
</evidence>
<dbReference type="CDD" id="cd16026">
    <property type="entry name" value="GALNS_like"/>
    <property type="match status" value="1"/>
</dbReference>
<dbReference type="InterPro" id="IPR000917">
    <property type="entry name" value="Sulfatase_N"/>
</dbReference>
<dbReference type="PROSITE" id="PS00149">
    <property type="entry name" value="SULFATASE_2"/>
    <property type="match status" value="1"/>
</dbReference>
<evidence type="ECO:0000259" key="7">
    <source>
        <dbReference type="Pfam" id="PF00884"/>
    </source>
</evidence>
<keyword evidence="2" id="KW-0479">Metal-binding</keyword>
<comment type="similarity">
    <text evidence="1">Belongs to the sulfatase family.</text>
</comment>
<accession>A0A4R7RRE6</accession>
<dbReference type="GO" id="GO:0004065">
    <property type="term" value="F:arylsulfatase activity"/>
    <property type="evidence" value="ECO:0007669"/>
    <property type="project" value="TreeGrafter"/>
</dbReference>
<dbReference type="InterPro" id="IPR050738">
    <property type="entry name" value="Sulfatase"/>
</dbReference>
<feature type="signal peptide" evidence="6">
    <location>
        <begin position="1"/>
        <end position="18"/>
    </location>
</feature>
<keyword evidence="6" id="KW-0732">Signal</keyword>
<evidence type="ECO:0000256" key="1">
    <source>
        <dbReference type="ARBA" id="ARBA00008779"/>
    </source>
</evidence>
<reference evidence="8 9" key="1">
    <citation type="submission" date="2019-03" db="EMBL/GenBank/DDBJ databases">
        <title>Genomic Encyclopedia of Archaeal and Bacterial Type Strains, Phase II (KMG-II): from individual species to whole genera.</title>
        <authorList>
            <person name="Goeker M."/>
        </authorList>
    </citation>
    <scope>NUCLEOTIDE SEQUENCE [LARGE SCALE GENOMIC DNA]</scope>
    <source>
        <strain evidence="8 9">ATCC 25309</strain>
    </source>
</reference>
<feature type="region of interest" description="Disordered" evidence="5">
    <location>
        <begin position="456"/>
        <end position="475"/>
    </location>
</feature>
<feature type="chain" id="PRO_5020664684" evidence="6">
    <location>
        <begin position="19"/>
        <end position="475"/>
    </location>
</feature>
<evidence type="ECO:0000313" key="9">
    <source>
        <dbReference type="Proteomes" id="UP000295662"/>
    </source>
</evidence>
<gene>
    <name evidence="8" type="ORF">EI77_03279</name>
</gene>
<dbReference type="OrthoDB" id="9762324at2"/>
<comment type="caution">
    <text evidence="8">The sequence shown here is derived from an EMBL/GenBank/DDBJ whole genome shotgun (WGS) entry which is preliminary data.</text>
</comment>
<dbReference type="PANTHER" id="PTHR42693">
    <property type="entry name" value="ARYLSULFATASE FAMILY MEMBER"/>
    <property type="match status" value="1"/>
</dbReference>
<dbReference type="GO" id="GO:0046872">
    <property type="term" value="F:metal ion binding"/>
    <property type="evidence" value="ECO:0007669"/>
    <property type="project" value="UniProtKB-KW"/>
</dbReference>
<evidence type="ECO:0000256" key="6">
    <source>
        <dbReference type="SAM" id="SignalP"/>
    </source>
</evidence>
<dbReference type="InterPro" id="IPR017850">
    <property type="entry name" value="Alkaline_phosphatase_core_sf"/>
</dbReference>
<dbReference type="Pfam" id="PF00884">
    <property type="entry name" value="Sulfatase"/>
    <property type="match status" value="1"/>
</dbReference>
<proteinExistence type="inferred from homology"/>
<dbReference type="Proteomes" id="UP000295662">
    <property type="component" value="Unassembled WGS sequence"/>
</dbReference>
<evidence type="ECO:0000256" key="5">
    <source>
        <dbReference type="SAM" id="MobiDB-lite"/>
    </source>
</evidence>
<evidence type="ECO:0000256" key="4">
    <source>
        <dbReference type="ARBA" id="ARBA00022837"/>
    </source>
</evidence>
<evidence type="ECO:0000313" key="8">
    <source>
        <dbReference type="EMBL" id="TDU68162.1"/>
    </source>
</evidence>
<name>A0A4R7RRE6_9BACT</name>
<dbReference type="InterPro" id="IPR024607">
    <property type="entry name" value="Sulfatase_CS"/>
</dbReference>
<protein>
    <submittedName>
        <fullName evidence="8">Arylsulfatase</fullName>
    </submittedName>
</protein>
<dbReference type="Gene3D" id="3.40.720.10">
    <property type="entry name" value="Alkaline Phosphatase, subunit A"/>
    <property type="match status" value="1"/>
</dbReference>
<keyword evidence="4" id="KW-0106">Calcium</keyword>
<dbReference type="Gene3D" id="3.30.1120.10">
    <property type="match status" value="1"/>
</dbReference>
<dbReference type="RefSeq" id="WP_133796301.1">
    <property type="nucleotide sequence ID" value="NZ_SOCA01000006.1"/>
</dbReference>
<evidence type="ECO:0000256" key="3">
    <source>
        <dbReference type="ARBA" id="ARBA00022801"/>
    </source>
</evidence>
<keyword evidence="3" id="KW-0378">Hydrolase</keyword>
<organism evidence="8 9">
    <name type="scientific">Prosthecobacter fusiformis</name>
    <dbReference type="NCBI Taxonomy" id="48464"/>
    <lineage>
        <taxon>Bacteria</taxon>
        <taxon>Pseudomonadati</taxon>
        <taxon>Verrucomicrobiota</taxon>
        <taxon>Verrucomicrobiia</taxon>
        <taxon>Verrucomicrobiales</taxon>
        <taxon>Verrucomicrobiaceae</taxon>
        <taxon>Prosthecobacter</taxon>
    </lineage>
</organism>
<dbReference type="Pfam" id="PF14707">
    <property type="entry name" value="Sulfatase_C"/>
    <property type="match status" value="1"/>
</dbReference>